<dbReference type="CDD" id="cd04335">
    <property type="entry name" value="PrdX_deacylase"/>
    <property type="match status" value="1"/>
</dbReference>
<comment type="similarity">
    <text evidence="1">Belongs to the PRORSD1 family.</text>
</comment>
<accession>A0ABW8F219</accession>
<evidence type="ECO:0000313" key="4">
    <source>
        <dbReference type="Proteomes" id="UP001617427"/>
    </source>
</evidence>
<comment type="caution">
    <text evidence="3">The sequence shown here is derived from an EMBL/GenBank/DDBJ whole genome shotgun (WGS) entry which is preliminary data.</text>
</comment>
<sequence>MLGKTELLARLDAQHIPYECEEHDAVLNMGESEKLTLSLTGARCKNLLLQDKSGACFLVMTTAAKALDLTAAAKAFGSKRLSFASAELLYDALGLRPGSLSPLALVNDQAGKVRLIIDADLAGEAAFLLHPLQNSATLAISREALERFLDSVNHAPSWISLEARAPLDPAK</sequence>
<evidence type="ECO:0000256" key="1">
    <source>
        <dbReference type="ARBA" id="ARBA00010201"/>
    </source>
</evidence>
<dbReference type="EMBL" id="JBIUZV010000009">
    <property type="protein sequence ID" value="MFJ3047335.1"/>
    <property type="molecule type" value="Genomic_DNA"/>
</dbReference>
<dbReference type="PANTHER" id="PTHR31423">
    <property type="entry name" value="YBAK DOMAIN-CONTAINING PROTEIN"/>
    <property type="match status" value="1"/>
</dbReference>
<dbReference type="PANTHER" id="PTHR31423:SF3">
    <property type="entry name" value="PROLYL-TRNA SYNTHETASE ASSOCIATED DOMAIN-CONTAINING PROTEIN 1-RELATED"/>
    <property type="match status" value="1"/>
</dbReference>
<dbReference type="InterPro" id="IPR007214">
    <property type="entry name" value="YbaK/aa-tRNA-synth-assoc-dom"/>
</dbReference>
<dbReference type="Proteomes" id="UP001617427">
    <property type="component" value="Unassembled WGS sequence"/>
</dbReference>
<protein>
    <submittedName>
        <fullName evidence="3">Prolyl-tRNA synthetase associated domain-containing protein</fullName>
    </submittedName>
</protein>
<dbReference type="RefSeq" id="WP_402701912.1">
    <property type="nucleotide sequence ID" value="NZ_JBIUZV010000009.1"/>
</dbReference>
<dbReference type="Gene3D" id="3.90.960.10">
    <property type="entry name" value="YbaK/aminoacyl-tRNA synthetase-associated domain"/>
    <property type="match status" value="1"/>
</dbReference>
<reference evidence="3 4" key="1">
    <citation type="submission" date="2024-10" db="EMBL/GenBank/DDBJ databases">
        <title>The Natural Products Discovery Center: Release of the First 8490 Sequenced Strains for Exploring Actinobacteria Biosynthetic Diversity.</title>
        <authorList>
            <person name="Kalkreuter E."/>
            <person name="Kautsar S.A."/>
            <person name="Yang D."/>
            <person name="Bader C.D."/>
            <person name="Teijaro C.N."/>
            <person name="Fluegel L."/>
            <person name="Davis C.M."/>
            <person name="Simpson J.R."/>
            <person name="Lauterbach L."/>
            <person name="Steele A.D."/>
            <person name="Gui C."/>
            <person name="Meng S."/>
            <person name="Li G."/>
            <person name="Viehrig K."/>
            <person name="Ye F."/>
            <person name="Su P."/>
            <person name="Kiefer A.F."/>
            <person name="Nichols A."/>
            <person name="Cepeda A.J."/>
            <person name="Yan W."/>
            <person name="Fan B."/>
            <person name="Jiang Y."/>
            <person name="Adhikari A."/>
            <person name="Zheng C.-J."/>
            <person name="Schuster L."/>
            <person name="Cowan T.M."/>
            <person name="Smanski M.J."/>
            <person name="Chevrette M.G."/>
            <person name="De Carvalho L.P.S."/>
            <person name="Shen B."/>
        </authorList>
    </citation>
    <scope>NUCLEOTIDE SEQUENCE [LARGE SCALE GENOMIC DNA]</scope>
    <source>
        <strain evidence="3 4">NPDC087045</strain>
    </source>
</reference>
<dbReference type="InterPro" id="IPR036754">
    <property type="entry name" value="YbaK/aa-tRNA-synt-asso_dom_sf"/>
</dbReference>
<keyword evidence="4" id="KW-1185">Reference proteome</keyword>
<name>A0ABW8F219_9BURK</name>
<dbReference type="InterPro" id="IPR040285">
    <property type="entry name" value="ProX/PRXD1"/>
</dbReference>
<evidence type="ECO:0000259" key="2">
    <source>
        <dbReference type="Pfam" id="PF04073"/>
    </source>
</evidence>
<gene>
    <name evidence="3" type="ORF">ACIPEN_16015</name>
</gene>
<evidence type="ECO:0000313" key="3">
    <source>
        <dbReference type="EMBL" id="MFJ3047335.1"/>
    </source>
</evidence>
<dbReference type="Pfam" id="PF04073">
    <property type="entry name" value="tRNA_edit"/>
    <property type="match status" value="1"/>
</dbReference>
<dbReference type="SUPFAM" id="SSF55826">
    <property type="entry name" value="YbaK/ProRS associated domain"/>
    <property type="match status" value="1"/>
</dbReference>
<organism evidence="3 4">
    <name type="scientific">Herbaspirillum chlorophenolicum</name>
    <dbReference type="NCBI Taxonomy" id="211589"/>
    <lineage>
        <taxon>Bacteria</taxon>
        <taxon>Pseudomonadati</taxon>
        <taxon>Pseudomonadota</taxon>
        <taxon>Betaproteobacteria</taxon>
        <taxon>Burkholderiales</taxon>
        <taxon>Oxalobacteraceae</taxon>
        <taxon>Herbaspirillum</taxon>
    </lineage>
</organism>
<proteinExistence type="inferred from homology"/>
<feature type="domain" description="YbaK/aminoacyl-tRNA synthetase-associated" evidence="2">
    <location>
        <begin position="41"/>
        <end position="148"/>
    </location>
</feature>